<reference evidence="1" key="2">
    <citation type="submission" date="2022-01" db="EMBL/GenBank/DDBJ databases">
        <authorList>
            <person name="Yamashiro T."/>
            <person name="Shiraishi A."/>
            <person name="Satake H."/>
            <person name="Nakayama K."/>
        </authorList>
    </citation>
    <scope>NUCLEOTIDE SEQUENCE</scope>
</reference>
<dbReference type="Proteomes" id="UP001151760">
    <property type="component" value="Unassembled WGS sequence"/>
</dbReference>
<reference evidence="1" key="1">
    <citation type="journal article" date="2022" name="Int. J. Mol. Sci.">
        <title>Draft Genome of Tanacetum Coccineum: Genomic Comparison of Closely Related Tanacetum-Family Plants.</title>
        <authorList>
            <person name="Yamashiro T."/>
            <person name="Shiraishi A."/>
            <person name="Nakayama K."/>
            <person name="Satake H."/>
        </authorList>
    </citation>
    <scope>NUCLEOTIDE SEQUENCE</scope>
</reference>
<evidence type="ECO:0000313" key="2">
    <source>
        <dbReference type="Proteomes" id="UP001151760"/>
    </source>
</evidence>
<name>A0ABQ4Y7B5_9ASTR</name>
<keyword evidence="2" id="KW-1185">Reference proteome</keyword>
<accession>A0ABQ4Y7B5</accession>
<organism evidence="1 2">
    <name type="scientific">Tanacetum coccineum</name>
    <dbReference type="NCBI Taxonomy" id="301880"/>
    <lineage>
        <taxon>Eukaryota</taxon>
        <taxon>Viridiplantae</taxon>
        <taxon>Streptophyta</taxon>
        <taxon>Embryophyta</taxon>
        <taxon>Tracheophyta</taxon>
        <taxon>Spermatophyta</taxon>
        <taxon>Magnoliopsida</taxon>
        <taxon>eudicotyledons</taxon>
        <taxon>Gunneridae</taxon>
        <taxon>Pentapetalae</taxon>
        <taxon>asterids</taxon>
        <taxon>campanulids</taxon>
        <taxon>Asterales</taxon>
        <taxon>Asteraceae</taxon>
        <taxon>Asteroideae</taxon>
        <taxon>Anthemideae</taxon>
        <taxon>Anthemidinae</taxon>
        <taxon>Tanacetum</taxon>
    </lineage>
</organism>
<gene>
    <name evidence="1" type="ORF">Tco_0706103</name>
</gene>
<protein>
    <submittedName>
        <fullName evidence="1">Uncharacterized protein</fullName>
    </submittedName>
</protein>
<sequence length="210" mass="22999">MEEQVIAPVIDMEEDIAMLFGDGYFSDDDSKGFELKEEVWEVNEEWLMAPVTPPPMPVVPPPSTYEVGGPSTAAAEGQSFSLPAPRFPVPPSVIEDLSTRMGNLEYGHGKLVKKVIWVNDAEVANGITIGEIGPKVSAIEGQVQVMASQMVQAEDILEQVSTQVEQGQQAIQQLQTMVSKMSSRESTLMQCILGMDRRLADLERRPPGPQ</sequence>
<dbReference type="EMBL" id="BQNB010010141">
    <property type="protein sequence ID" value="GJS73262.1"/>
    <property type="molecule type" value="Genomic_DNA"/>
</dbReference>
<proteinExistence type="predicted"/>
<comment type="caution">
    <text evidence="1">The sequence shown here is derived from an EMBL/GenBank/DDBJ whole genome shotgun (WGS) entry which is preliminary data.</text>
</comment>
<evidence type="ECO:0000313" key="1">
    <source>
        <dbReference type="EMBL" id="GJS73262.1"/>
    </source>
</evidence>